<comment type="function">
    <text evidence="1">Catalyzes the phosphorylation of riboflavin to FMN followed by the adenylation of FMN to FAD.</text>
</comment>
<dbReference type="Pfam" id="PF06574">
    <property type="entry name" value="FAD_syn"/>
    <property type="match status" value="1"/>
</dbReference>
<dbReference type="OrthoDB" id="9803667at2"/>
<dbReference type="AlphaFoldDB" id="A0A1L4BQZ8"/>
<evidence type="ECO:0000256" key="8">
    <source>
        <dbReference type="ARBA" id="ARBA00022741"/>
    </source>
</evidence>
<organism evidence="17 18">
    <name type="scientific">Francisella uliginis</name>
    <dbReference type="NCBI Taxonomy" id="573570"/>
    <lineage>
        <taxon>Bacteria</taxon>
        <taxon>Pseudomonadati</taxon>
        <taxon>Pseudomonadota</taxon>
        <taxon>Gammaproteobacteria</taxon>
        <taxon>Thiotrichales</taxon>
        <taxon>Francisellaceae</taxon>
        <taxon>Francisella</taxon>
    </lineage>
</organism>
<comment type="catalytic activity">
    <reaction evidence="14 15">
        <text>FMN + ATP + H(+) = FAD + diphosphate</text>
        <dbReference type="Rhea" id="RHEA:17237"/>
        <dbReference type="ChEBI" id="CHEBI:15378"/>
        <dbReference type="ChEBI" id="CHEBI:30616"/>
        <dbReference type="ChEBI" id="CHEBI:33019"/>
        <dbReference type="ChEBI" id="CHEBI:57692"/>
        <dbReference type="ChEBI" id="CHEBI:58210"/>
        <dbReference type="EC" id="2.7.7.2"/>
    </reaction>
</comment>
<keyword evidence="5 15" id="KW-0288">FMN</keyword>
<dbReference type="InterPro" id="IPR015865">
    <property type="entry name" value="Riboflavin_kinase_bac/euk"/>
</dbReference>
<keyword evidence="8 15" id="KW-0547">Nucleotide-binding</keyword>
<keyword evidence="18" id="KW-1185">Reference proteome</keyword>
<dbReference type="NCBIfam" id="TIGR00083">
    <property type="entry name" value="ribF"/>
    <property type="match status" value="1"/>
</dbReference>
<evidence type="ECO:0000256" key="10">
    <source>
        <dbReference type="ARBA" id="ARBA00022827"/>
    </source>
</evidence>
<evidence type="ECO:0000256" key="1">
    <source>
        <dbReference type="ARBA" id="ARBA00002121"/>
    </source>
</evidence>
<dbReference type="NCBIfam" id="NF004160">
    <property type="entry name" value="PRK05627.1-3"/>
    <property type="match status" value="1"/>
</dbReference>
<dbReference type="GO" id="GO:0003919">
    <property type="term" value="F:FMN adenylyltransferase activity"/>
    <property type="evidence" value="ECO:0007669"/>
    <property type="project" value="UniProtKB-UniRule"/>
</dbReference>
<dbReference type="FunFam" id="3.40.50.620:FF:000021">
    <property type="entry name" value="Riboflavin biosynthesis protein"/>
    <property type="match status" value="1"/>
</dbReference>
<dbReference type="GO" id="GO:0005524">
    <property type="term" value="F:ATP binding"/>
    <property type="evidence" value="ECO:0007669"/>
    <property type="project" value="UniProtKB-UniRule"/>
</dbReference>
<dbReference type="InterPro" id="IPR015864">
    <property type="entry name" value="FAD_synthase"/>
</dbReference>
<dbReference type="PANTHER" id="PTHR22749">
    <property type="entry name" value="RIBOFLAVIN KINASE/FMN ADENYLYLTRANSFERASE"/>
    <property type="match status" value="1"/>
</dbReference>
<evidence type="ECO:0000256" key="14">
    <source>
        <dbReference type="ARBA" id="ARBA00049494"/>
    </source>
</evidence>
<comment type="pathway">
    <text evidence="2 15">Cofactor biosynthesis; FAD biosynthesis; FAD from FMN: step 1/1.</text>
</comment>
<dbReference type="Gene3D" id="3.40.50.620">
    <property type="entry name" value="HUPs"/>
    <property type="match status" value="1"/>
</dbReference>
<reference evidence="17 18" key="1">
    <citation type="journal article" date="2016" name="Appl. Environ. Microbiol.">
        <title>Whole genome relationships among Francisella bacteria of diverse origin define new species and provide specific regions for detection.</title>
        <authorList>
            <person name="Challacombe J.F."/>
            <person name="Petersen J.M."/>
            <person name="Gallegos-Graves V."/>
            <person name="Hodge D."/>
            <person name="Pillai S."/>
            <person name="Kuske C.R."/>
        </authorList>
    </citation>
    <scope>NUCLEOTIDE SEQUENCE [LARGE SCALE GENOMIC DNA]</scope>
    <source>
        <strain evidence="18">TX07-7310</strain>
    </source>
</reference>
<dbReference type="STRING" id="573570.F7310_02365"/>
<dbReference type="InterPro" id="IPR002606">
    <property type="entry name" value="Riboflavin_kinase_bac"/>
</dbReference>
<dbReference type="NCBIfam" id="NF004159">
    <property type="entry name" value="PRK05627.1-2"/>
    <property type="match status" value="1"/>
</dbReference>
<keyword evidence="6 15" id="KW-0808">Transferase</keyword>
<keyword evidence="9 15" id="KW-0418">Kinase</keyword>
<evidence type="ECO:0000256" key="2">
    <source>
        <dbReference type="ARBA" id="ARBA00004726"/>
    </source>
</evidence>
<evidence type="ECO:0000256" key="13">
    <source>
        <dbReference type="ARBA" id="ARBA00047880"/>
    </source>
</evidence>
<dbReference type="GO" id="GO:0006747">
    <property type="term" value="P:FAD biosynthetic process"/>
    <property type="evidence" value="ECO:0007669"/>
    <property type="project" value="UniProtKB-UniRule"/>
</dbReference>
<keyword evidence="10 15" id="KW-0274">FAD</keyword>
<dbReference type="EMBL" id="CP016796">
    <property type="protein sequence ID" value="API86265.1"/>
    <property type="molecule type" value="Genomic_DNA"/>
</dbReference>
<dbReference type="PANTHER" id="PTHR22749:SF6">
    <property type="entry name" value="RIBOFLAVIN KINASE"/>
    <property type="match status" value="1"/>
</dbReference>
<dbReference type="GO" id="GO:0009398">
    <property type="term" value="P:FMN biosynthetic process"/>
    <property type="evidence" value="ECO:0007669"/>
    <property type="project" value="UniProtKB-UniRule"/>
</dbReference>
<dbReference type="RefSeq" id="WP_072711479.1">
    <property type="nucleotide sequence ID" value="NZ_CP016796.1"/>
</dbReference>
<dbReference type="UniPathway" id="UPA00277">
    <property type="reaction ID" value="UER00407"/>
</dbReference>
<dbReference type="Proteomes" id="UP000184222">
    <property type="component" value="Chromosome"/>
</dbReference>
<evidence type="ECO:0000256" key="12">
    <source>
        <dbReference type="ARBA" id="ARBA00023268"/>
    </source>
</evidence>
<keyword evidence="12" id="KW-0511">Multifunctional enzyme</keyword>
<comment type="catalytic activity">
    <reaction evidence="13 15">
        <text>riboflavin + ATP = FMN + ADP + H(+)</text>
        <dbReference type="Rhea" id="RHEA:14357"/>
        <dbReference type="ChEBI" id="CHEBI:15378"/>
        <dbReference type="ChEBI" id="CHEBI:30616"/>
        <dbReference type="ChEBI" id="CHEBI:57986"/>
        <dbReference type="ChEBI" id="CHEBI:58210"/>
        <dbReference type="ChEBI" id="CHEBI:456216"/>
        <dbReference type="EC" id="2.7.1.26"/>
    </reaction>
</comment>
<dbReference type="InterPro" id="IPR023468">
    <property type="entry name" value="Riboflavin_kinase"/>
</dbReference>
<sequence>MKINTSLRKVKNSKPTAVAIGSFDGVHLGHQAIIKKLTSIARENQLQPYILFFEPLPKEFFLKENAPTRIYDFRNKIINLHNLGLENIICQKFNTNFANIEAEDFIEKYLIEKLNIKHIIVGDDFKFGKKRKGDYDLLKTFSTKYNFKVDKISTLNLDNHRISSSQIRQAIAEHNLVQASKLLGRSLKINSRVIHGQKNGRKIGFHTANQKLPKNSALKGVYLTKVHFDNNECFYGISNAGTRPTVDGKNNLLETHIFNFDKDIYSKHITTEIIEFIRPEKKFNSFEELKSQISQDIKKAKSLITTL</sequence>
<comment type="pathway">
    <text evidence="3 15">Cofactor biosynthesis; FMN biosynthesis; FMN from riboflavin (ATP route): step 1/1.</text>
</comment>
<evidence type="ECO:0000256" key="6">
    <source>
        <dbReference type="ARBA" id="ARBA00022679"/>
    </source>
</evidence>
<evidence type="ECO:0000256" key="15">
    <source>
        <dbReference type="PIRNR" id="PIRNR004491"/>
    </source>
</evidence>
<dbReference type="Gene3D" id="2.40.30.30">
    <property type="entry name" value="Riboflavin kinase-like"/>
    <property type="match status" value="1"/>
</dbReference>
<keyword evidence="7 15" id="KW-0548">Nucleotidyltransferase</keyword>
<evidence type="ECO:0000259" key="16">
    <source>
        <dbReference type="SMART" id="SM00904"/>
    </source>
</evidence>
<dbReference type="NCBIfam" id="NF004163">
    <property type="entry name" value="PRK05627.1-6"/>
    <property type="match status" value="1"/>
</dbReference>
<evidence type="ECO:0000313" key="18">
    <source>
        <dbReference type="Proteomes" id="UP000184222"/>
    </source>
</evidence>
<keyword evidence="11 15" id="KW-0067">ATP-binding</keyword>
<gene>
    <name evidence="17" type="ORF">F7310_02365</name>
</gene>
<dbReference type="GO" id="GO:0008531">
    <property type="term" value="F:riboflavin kinase activity"/>
    <property type="evidence" value="ECO:0007669"/>
    <property type="project" value="UniProtKB-UniRule"/>
</dbReference>
<evidence type="ECO:0000256" key="3">
    <source>
        <dbReference type="ARBA" id="ARBA00005201"/>
    </source>
</evidence>
<keyword evidence="4 15" id="KW-0285">Flavoprotein</keyword>
<dbReference type="EC" id="2.7.1.26" evidence="15"/>
<dbReference type="SUPFAM" id="SSF52374">
    <property type="entry name" value="Nucleotidylyl transferase"/>
    <property type="match status" value="1"/>
</dbReference>
<dbReference type="EC" id="2.7.7.2" evidence="15"/>
<dbReference type="KEGG" id="frx:F7310_02365"/>
<comment type="similarity">
    <text evidence="15">Belongs to the ribF family.</text>
</comment>
<proteinExistence type="inferred from homology"/>
<dbReference type="SMART" id="SM00904">
    <property type="entry name" value="Flavokinase"/>
    <property type="match status" value="1"/>
</dbReference>
<accession>A0A1L4BQZ8</accession>
<dbReference type="InterPro" id="IPR014729">
    <property type="entry name" value="Rossmann-like_a/b/a_fold"/>
</dbReference>
<dbReference type="NCBIfam" id="NF004162">
    <property type="entry name" value="PRK05627.1-5"/>
    <property type="match status" value="1"/>
</dbReference>
<dbReference type="SUPFAM" id="SSF82114">
    <property type="entry name" value="Riboflavin kinase-like"/>
    <property type="match status" value="1"/>
</dbReference>
<dbReference type="PIRSF" id="PIRSF004491">
    <property type="entry name" value="FAD_Synth"/>
    <property type="match status" value="1"/>
</dbReference>
<dbReference type="CDD" id="cd02064">
    <property type="entry name" value="FAD_synthetase_N"/>
    <property type="match status" value="1"/>
</dbReference>
<evidence type="ECO:0000313" key="17">
    <source>
        <dbReference type="EMBL" id="API86265.1"/>
    </source>
</evidence>
<name>A0A1L4BQZ8_9GAMM</name>
<evidence type="ECO:0000256" key="4">
    <source>
        <dbReference type="ARBA" id="ARBA00022630"/>
    </source>
</evidence>
<dbReference type="Pfam" id="PF01687">
    <property type="entry name" value="Flavokinase"/>
    <property type="match status" value="1"/>
</dbReference>
<dbReference type="InterPro" id="IPR023465">
    <property type="entry name" value="Riboflavin_kinase_dom_sf"/>
</dbReference>
<evidence type="ECO:0000256" key="7">
    <source>
        <dbReference type="ARBA" id="ARBA00022695"/>
    </source>
</evidence>
<feature type="domain" description="Riboflavin kinase" evidence="16">
    <location>
        <begin position="182"/>
        <end position="305"/>
    </location>
</feature>
<dbReference type="UniPathway" id="UPA00276">
    <property type="reaction ID" value="UER00406"/>
</dbReference>
<protein>
    <recommendedName>
        <fullName evidence="15">Riboflavin biosynthesis protein</fullName>
    </recommendedName>
    <domain>
        <recommendedName>
            <fullName evidence="15">Riboflavin kinase</fullName>
            <ecNumber evidence="15">2.7.1.26</ecNumber>
        </recommendedName>
        <alternativeName>
            <fullName evidence="15">Flavokinase</fullName>
        </alternativeName>
    </domain>
    <domain>
        <recommendedName>
            <fullName evidence="15">FMN adenylyltransferase</fullName>
            <ecNumber evidence="15">2.7.7.2</ecNumber>
        </recommendedName>
        <alternativeName>
            <fullName evidence="15">FAD pyrophosphorylase</fullName>
        </alternativeName>
        <alternativeName>
            <fullName evidence="15">FAD synthase</fullName>
        </alternativeName>
    </domain>
</protein>
<dbReference type="GO" id="GO:0009231">
    <property type="term" value="P:riboflavin biosynthetic process"/>
    <property type="evidence" value="ECO:0007669"/>
    <property type="project" value="InterPro"/>
</dbReference>
<evidence type="ECO:0000256" key="9">
    <source>
        <dbReference type="ARBA" id="ARBA00022777"/>
    </source>
</evidence>
<evidence type="ECO:0000256" key="11">
    <source>
        <dbReference type="ARBA" id="ARBA00022840"/>
    </source>
</evidence>
<evidence type="ECO:0000256" key="5">
    <source>
        <dbReference type="ARBA" id="ARBA00022643"/>
    </source>
</evidence>